<reference evidence="6 7" key="1">
    <citation type="submission" date="2016-10" db="EMBL/GenBank/DDBJ databases">
        <authorList>
            <person name="de Groot N.N."/>
        </authorList>
    </citation>
    <scope>NUCLEOTIDE SEQUENCE [LARGE SCALE GENOMIC DNA]</scope>
    <source>
        <strain evidence="6 7">CGMCC 4.3491</strain>
    </source>
</reference>
<dbReference type="STRING" id="381665.SAMN05216554_0177"/>
<feature type="binding site" evidence="4">
    <location>
        <position position="60"/>
    </location>
    <ligand>
        <name>substrate</name>
    </ligand>
</feature>
<dbReference type="GO" id="GO:0035999">
    <property type="term" value="P:tetrahydrofolate interconversion"/>
    <property type="evidence" value="ECO:0007669"/>
    <property type="project" value="TreeGrafter"/>
</dbReference>
<comment type="cofactor">
    <cofactor evidence="5">
        <name>Mg(2+)</name>
        <dbReference type="ChEBI" id="CHEBI:18420"/>
    </cofactor>
</comment>
<dbReference type="Proteomes" id="UP000198891">
    <property type="component" value="Unassembled WGS sequence"/>
</dbReference>
<dbReference type="GO" id="GO:0046872">
    <property type="term" value="F:metal ion binding"/>
    <property type="evidence" value="ECO:0007669"/>
    <property type="project" value="UniProtKB-KW"/>
</dbReference>
<dbReference type="NCBIfam" id="TIGR02727">
    <property type="entry name" value="MTHFS_bact"/>
    <property type="match status" value="1"/>
</dbReference>
<sequence>MTSEVAHAKRALRAELRERRRTRPAHVVDAANLGFTENLIALAKETDAHTISAYLSTSFEPDTRPFLNWALADGRRVLLPIARQDGLLDWAEGDGETETEGLYGLPEPVGGILGPIAINDADLILIPASAVDEHGTRMGWGRGYFDRTLGSMENCPPVFAVVFDDEILDEVPRELHDAPVDGAVTPTRIIRFAN</sequence>
<comment type="similarity">
    <text evidence="1 5">Belongs to the 5-formyltetrahydrofolate cyclo-ligase family.</text>
</comment>
<dbReference type="EC" id="6.3.3.2" evidence="5"/>
<dbReference type="GO" id="GO:0030272">
    <property type="term" value="F:5-formyltetrahydrofolate cyclo-ligase activity"/>
    <property type="evidence" value="ECO:0007669"/>
    <property type="project" value="UniProtKB-EC"/>
</dbReference>
<organism evidence="6 7">
    <name type="scientific">Herbiconiux ginsengi</name>
    <dbReference type="NCBI Taxonomy" id="381665"/>
    <lineage>
        <taxon>Bacteria</taxon>
        <taxon>Bacillati</taxon>
        <taxon>Actinomycetota</taxon>
        <taxon>Actinomycetes</taxon>
        <taxon>Micrococcales</taxon>
        <taxon>Microbacteriaceae</taxon>
        <taxon>Herbiconiux</taxon>
    </lineage>
</organism>
<evidence type="ECO:0000256" key="3">
    <source>
        <dbReference type="ARBA" id="ARBA00022840"/>
    </source>
</evidence>
<evidence type="ECO:0000256" key="2">
    <source>
        <dbReference type="ARBA" id="ARBA00022741"/>
    </source>
</evidence>
<keyword evidence="5" id="KW-0460">Magnesium</keyword>
<dbReference type="PANTHER" id="PTHR23407:SF1">
    <property type="entry name" value="5-FORMYLTETRAHYDROFOLATE CYCLO-LIGASE"/>
    <property type="match status" value="1"/>
</dbReference>
<dbReference type="SUPFAM" id="SSF100950">
    <property type="entry name" value="NagB/RpiA/CoA transferase-like"/>
    <property type="match status" value="1"/>
</dbReference>
<evidence type="ECO:0000256" key="4">
    <source>
        <dbReference type="PIRSR" id="PIRSR006806-1"/>
    </source>
</evidence>
<dbReference type="RefSeq" id="WP_092547558.1">
    <property type="nucleotide sequence ID" value="NZ_FNPZ01000001.1"/>
</dbReference>
<keyword evidence="7" id="KW-1185">Reference proteome</keyword>
<evidence type="ECO:0000256" key="5">
    <source>
        <dbReference type="RuleBase" id="RU361279"/>
    </source>
</evidence>
<keyword evidence="5" id="KW-0479">Metal-binding</keyword>
<evidence type="ECO:0000313" key="6">
    <source>
        <dbReference type="EMBL" id="SDY39303.1"/>
    </source>
</evidence>
<dbReference type="InterPro" id="IPR037171">
    <property type="entry name" value="NagB/RpiA_transferase-like"/>
</dbReference>
<keyword evidence="6" id="KW-0436">Ligase</keyword>
<proteinExistence type="inferred from homology"/>
<protein>
    <recommendedName>
        <fullName evidence="5">5-formyltetrahydrofolate cyclo-ligase</fullName>
        <ecNumber evidence="5">6.3.3.2</ecNumber>
    </recommendedName>
</protein>
<comment type="catalytic activity">
    <reaction evidence="5">
        <text>(6S)-5-formyl-5,6,7,8-tetrahydrofolate + ATP = (6R)-5,10-methenyltetrahydrofolate + ADP + phosphate</text>
        <dbReference type="Rhea" id="RHEA:10488"/>
        <dbReference type="ChEBI" id="CHEBI:30616"/>
        <dbReference type="ChEBI" id="CHEBI:43474"/>
        <dbReference type="ChEBI" id="CHEBI:57455"/>
        <dbReference type="ChEBI" id="CHEBI:57457"/>
        <dbReference type="ChEBI" id="CHEBI:456216"/>
        <dbReference type="EC" id="6.3.3.2"/>
    </reaction>
</comment>
<feature type="binding site" evidence="4">
    <location>
        <begin position="9"/>
        <end position="13"/>
    </location>
    <ligand>
        <name>ATP</name>
        <dbReference type="ChEBI" id="CHEBI:30616"/>
    </ligand>
</feature>
<dbReference type="AlphaFoldDB" id="A0A1H3JH57"/>
<feature type="binding site" evidence="4">
    <location>
        <position position="55"/>
    </location>
    <ligand>
        <name>substrate</name>
    </ligand>
</feature>
<dbReference type="PANTHER" id="PTHR23407">
    <property type="entry name" value="ATPASE INHIBITOR/5-FORMYLTETRAHYDROFOLATE CYCLO-LIGASE"/>
    <property type="match status" value="1"/>
</dbReference>
<dbReference type="Pfam" id="PF01812">
    <property type="entry name" value="5-FTHF_cyc-lig"/>
    <property type="match status" value="1"/>
</dbReference>
<keyword evidence="3 4" id="KW-0067">ATP-binding</keyword>
<dbReference type="GO" id="GO:0009396">
    <property type="term" value="P:folic acid-containing compound biosynthetic process"/>
    <property type="evidence" value="ECO:0007669"/>
    <property type="project" value="TreeGrafter"/>
</dbReference>
<evidence type="ECO:0000256" key="1">
    <source>
        <dbReference type="ARBA" id="ARBA00010638"/>
    </source>
</evidence>
<keyword evidence="2 4" id="KW-0547">Nucleotide-binding</keyword>
<accession>A0A1H3JH57</accession>
<name>A0A1H3JH57_9MICO</name>
<gene>
    <name evidence="6" type="ORF">SAMN05216554_0177</name>
</gene>
<evidence type="ECO:0000313" key="7">
    <source>
        <dbReference type="Proteomes" id="UP000198891"/>
    </source>
</evidence>
<dbReference type="OrthoDB" id="3242798at2"/>
<dbReference type="InterPro" id="IPR002698">
    <property type="entry name" value="FTHF_cligase"/>
</dbReference>
<dbReference type="InterPro" id="IPR024185">
    <property type="entry name" value="FTHF_cligase-like_sf"/>
</dbReference>
<dbReference type="PIRSF" id="PIRSF006806">
    <property type="entry name" value="FTHF_cligase"/>
    <property type="match status" value="1"/>
</dbReference>
<dbReference type="Gene3D" id="3.40.50.10420">
    <property type="entry name" value="NagB/RpiA/CoA transferase-like"/>
    <property type="match status" value="1"/>
</dbReference>
<dbReference type="GO" id="GO:0005524">
    <property type="term" value="F:ATP binding"/>
    <property type="evidence" value="ECO:0007669"/>
    <property type="project" value="UniProtKB-KW"/>
</dbReference>
<dbReference type="EMBL" id="FNPZ01000001">
    <property type="protein sequence ID" value="SDY39303.1"/>
    <property type="molecule type" value="Genomic_DNA"/>
</dbReference>